<organism evidence="1 2">
    <name type="scientific">Diplogelasinospora grovesii</name>
    <dbReference type="NCBI Taxonomy" id="303347"/>
    <lineage>
        <taxon>Eukaryota</taxon>
        <taxon>Fungi</taxon>
        <taxon>Dikarya</taxon>
        <taxon>Ascomycota</taxon>
        <taxon>Pezizomycotina</taxon>
        <taxon>Sordariomycetes</taxon>
        <taxon>Sordariomycetidae</taxon>
        <taxon>Sordariales</taxon>
        <taxon>Diplogelasinosporaceae</taxon>
        <taxon>Diplogelasinospora</taxon>
    </lineage>
</organism>
<evidence type="ECO:0000313" key="2">
    <source>
        <dbReference type="Proteomes" id="UP001303473"/>
    </source>
</evidence>
<comment type="caution">
    <text evidence="1">The sequence shown here is derived from an EMBL/GenBank/DDBJ whole genome shotgun (WGS) entry which is preliminary data.</text>
</comment>
<evidence type="ECO:0008006" key="3">
    <source>
        <dbReference type="Google" id="ProtNLM"/>
    </source>
</evidence>
<sequence>MVFRESVTAIANHREPQRQLDIPGGTRLVQIFPHMSHTMLNSTWATRGWTFQEGFLPRRRLIFTDQQVAFLCNEMYCAESVRQPLQTVSYTGNRPFLAMIPSATGSSIFPPILEQIATYSTRLLSYDSDALNAILGSLTSSYNDRASISHLCGVPVLTWFSRDGSRHIQHIGLEWRHDNPARRRQAFPSWSWVGWEGPVNFIGESTPGHEFEDIQAQDDQGHLFSLQRCSVAEMRSHESGRSMNSTGTYLYLTGTVVELKFATFDWDVTDVKPTTELRYFSHVKGWREESEVIETYRKSGLHCVFTLSNNITALAPVFLDGSQLPEANCLGLVLPGWDGPGEFWGHQSVIILNQRDDFYERIGIVVARHEIPTSRRRGSSGPATTTYVDGAHNVLDKVTIREEDHVWLNKGEVRTIKLG</sequence>
<dbReference type="Proteomes" id="UP001303473">
    <property type="component" value="Unassembled WGS sequence"/>
</dbReference>
<dbReference type="PANTHER" id="PTHR33112">
    <property type="entry name" value="DOMAIN PROTEIN, PUTATIVE-RELATED"/>
    <property type="match status" value="1"/>
</dbReference>
<dbReference type="AlphaFoldDB" id="A0AAN6S278"/>
<dbReference type="PANTHER" id="PTHR33112:SF1">
    <property type="entry name" value="HETEROKARYON INCOMPATIBILITY DOMAIN-CONTAINING PROTEIN"/>
    <property type="match status" value="1"/>
</dbReference>
<keyword evidence="2" id="KW-1185">Reference proteome</keyword>
<accession>A0AAN6S278</accession>
<name>A0AAN6S278_9PEZI</name>
<evidence type="ECO:0000313" key="1">
    <source>
        <dbReference type="EMBL" id="KAK3937131.1"/>
    </source>
</evidence>
<dbReference type="EMBL" id="MU853862">
    <property type="protein sequence ID" value="KAK3937131.1"/>
    <property type="molecule type" value="Genomic_DNA"/>
</dbReference>
<protein>
    <recommendedName>
        <fullName evidence="3">Heterokaryon incompatibility domain-containing protein</fullName>
    </recommendedName>
</protein>
<reference evidence="2" key="1">
    <citation type="journal article" date="2023" name="Mol. Phylogenet. Evol.">
        <title>Genome-scale phylogeny and comparative genomics of the fungal order Sordariales.</title>
        <authorList>
            <person name="Hensen N."/>
            <person name="Bonometti L."/>
            <person name="Westerberg I."/>
            <person name="Brannstrom I.O."/>
            <person name="Guillou S."/>
            <person name="Cros-Aarteil S."/>
            <person name="Calhoun S."/>
            <person name="Haridas S."/>
            <person name="Kuo A."/>
            <person name="Mondo S."/>
            <person name="Pangilinan J."/>
            <person name="Riley R."/>
            <person name="LaButti K."/>
            <person name="Andreopoulos B."/>
            <person name="Lipzen A."/>
            <person name="Chen C."/>
            <person name="Yan M."/>
            <person name="Daum C."/>
            <person name="Ng V."/>
            <person name="Clum A."/>
            <person name="Steindorff A."/>
            <person name="Ohm R.A."/>
            <person name="Martin F."/>
            <person name="Silar P."/>
            <person name="Natvig D.O."/>
            <person name="Lalanne C."/>
            <person name="Gautier V."/>
            <person name="Ament-Velasquez S.L."/>
            <person name="Kruys A."/>
            <person name="Hutchinson M.I."/>
            <person name="Powell A.J."/>
            <person name="Barry K."/>
            <person name="Miller A.N."/>
            <person name="Grigoriev I.V."/>
            <person name="Debuchy R."/>
            <person name="Gladieux P."/>
            <person name="Hiltunen Thoren M."/>
            <person name="Johannesson H."/>
        </authorList>
    </citation>
    <scope>NUCLEOTIDE SEQUENCE [LARGE SCALE GENOMIC DNA]</scope>
    <source>
        <strain evidence="2">CBS 340.73</strain>
    </source>
</reference>
<proteinExistence type="predicted"/>
<gene>
    <name evidence="1" type="ORF">QBC46DRAFT_17234</name>
</gene>